<dbReference type="EMBL" id="JASCRZ010000001">
    <property type="protein sequence ID" value="MDI5893288.1"/>
    <property type="molecule type" value="Genomic_DNA"/>
</dbReference>
<protein>
    <submittedName>
        <fullName evidence="2">Uncharacterized protein</fullName>
    </submittedName>
</protein>
<feature type="transmembrane region" description="Helical" evidence="1">
    <location>
        <begin position="82"/>
        <end position="104"/>
    </location>
</feature>
<evidence type="ECO:0000256" key="1">
    <source>
        <dbReference type="SAM" id="Phobius"/>
    </source>
</evidence>
<proteinExistence type="predicted"/>
<accession>A0ABT6V4X2</accession>
<comment type="caution">
    <text evidence="2">The sequence shown here is derived from an EMBL/GenBank/DDBJ whole genome shotgun (WGS) entry which is preliminary data.</text>
</comment>
<evidence type="ECO:0000313" key="3">
    <source>
        <dbReference type="Proteomes" id="UP001243403"/>
    </source>
</evidence>
<feature type="transmembrane region" description="Helical" evidence="1">
    <location>
        <begin position="116"/>
        <end position="136"/>
    </location>
</feature>
<keyword evidence="1" id="KW-0472">Membrane</keyword>
<sequence length="167" mass="19223">MKHSWKIFELIISGIQICFGLMILFFVAKTILEYYNILWVNPLIDHKSIVEVAFRKNSIQVIVALIAILSGILLIKNLSKGWIMSIITWIMFTILLTISTYRIYQRNPAELDLVSRVFISFLVIVFITITGMLNSAELRQKYKPTRSSWITIAITITALTSAKFVYT</sequence>
<reference evidence="2 3" key="1">
    <citation type="submission" date="2023-04" db="EMBL/GenBank/DDBJ databases">
        <title>Two novel species of Flavobacterium.</title>
        <authorList>
            <person name="Liu Q."/>
            <person name="Xin Y.-H."/>
        </authorList>
    </citation>
    <scope>NUCLEOTIDE SEQUENCE [LARGE SCALE GENOMIC DNA]</scope>
    <source>
        <strain evidence="2 3">LB1P51</strain>
    </source>
</reference>
<dbReference type="Proteomes" id="UP001243403">
    <property type="component" value="Unassembled WGS sequence"/>
</dbReference>
<feature type="transmembrane region" description="Helical" evidence="1">
    <location>
        <begin position="58"/>
        <end position="75"/>
    </location>
</feature>
<feature type="transmembrane region" description="Helical" evidence="1">
    <location>
        <begin position="7"/>
        <end position="28"/>
    </location>
</feature>
<organism evidence="2 3">
    <name type="scientific">Flavobacterium algoritolerans</name>
    <dbReference type="NCBI Taxonomy" id="3041254"/>
    <lineage>
        <taxon>Bacteria</taxon>
        <taxon>Pseudomonadati</taxon>
        <taxon>Bacteroidota</taxon>
        <taxon>Flavobacteriia</taxon>
        <taxon>Flavobacteriales</taxon>
        <taxon>Flavobacteriaceae</taxon>
        <taxon>Flavobacterium</taxon>
    </lineage>
</organism>
<keyword evidence="1" id="KW-0812">Transmembrane</keyword>
<evidence type="ECO:0000313" key="2">
    <source>
        <dbReference type="EMBL" id="MDI5893288.1"/>
    </source>
</evidence>
<gene>
    <name evidence="2" type="ORF">QLS65_00140</name>
</gene>
<keyword evidence="3" id="KW-1185">Reference proteome</keyword>
<name>A0ABT6V4X2_9FLAO</name>
<keyword evidence="1" id="KW-1133">Transmembrane helix</keyword>
<feature type="transmembrane region" description="Helical" evidence="1">
    <location>
        <begin position="148"/>
        <end position="166"/>
    </location>
</feature>